<keyword evidence="1" id="KW-0539">Nucleus</keyword>
<feature type="compositionally biased region" description="Pro residues" evidence="2">
    <location>
        <begin position="561"/>
        <end position="572"/>
    </location>
</feature>
<dbReference type="EMBL" id="JAUKUA010000004">
    <property type="protein sequence ID" value="KAK0714690.1"/>
    <property type="molecule type" value="Genomic_DNA"/>
</dbReference>
<name>A0AA40AF65_9PEZI</name>
<sequence length="727" mass="79326">MPSDAVQPRARANRSTKSCTECRRRKQKCDQDQPCNNCKRRFPEPVCEYGPRNKRNQGAGGVAGPPNPELPTFVVSLPTQGTTNRPVPSVSTYTRKAPVPWSLRAGRRRRSGLVVKWSGIDMTTEYPVYDSDDDESSPWETIEETIPHNSDSTQIAPSYNTVPQATLPVIVSPASDRRPSTPTSVIVLNPKATYHQTPQQLWHLAGPVDGMGNLPIQATKQNAMLVHTFAKLLHHFKGSFDGDPDPDNPFVTDYVPWCIQSPLLAQTSLYISARSLGERQYIDDTSTMKLKGTAISTLNKHLQSEKWISDEALAGVVQFVSIEWFFGGPEVVQAHLRGLREMVRLRGGFSDRGVGALVTKVALVDDAVIAMSLEKSPILQRGPGFDFDYREAPHESFMARFNSPLLYGPYTFSSCIGAMDLHPTTASILDDMRFLITTVLNLGPHPSAQEIKKLQSTAMWIHDRISKLPKSLPEEPTKPAAKTPRPNTASHPKAASKTHKLPAPQLLEPELEPKPHSLLPQYPNFTSSISTTSTVADPRTHNHTITAPSTHTGPKLAPMQNHPPPPPRPSPNPDYLYTAVRLTAPLYARAIGTRQPFSAVCSPADALALLGATWRIPLSRWRGVIGVLLFALVSIVATASGAGDGRDEYLRPHAGFVKSILQIGFMQMALESWEVCRETMGRAGRLLTWLRGGGGEAEDGEDAGVGSQGGGGRVGVEEGGLESGDGR</sequence>
<dbReference type="Pfam" id="PF11951">
    <property type="entry name" value="Fungal_trans_2"/>
    <property type="match status" value="1"/>
</dbReference>
<feature type="region of interest" description="Disordered" evidence="2">
    <location>
        <begin position="467"/>
        <end position="575"/>
    </location>
</feature>
<comment type="caution">
    <text evidence="4">The sequence shown here is derived from an EMBL/GenBank/DDBJ whole genome shotgun (WGS) entry which is preliminary data.</text>
</comment>
<keyword evidence="5" id="KW-1185">Reference proteome</keyword>
<dbReference type="GO" id="GO:0008270">
    <property type="term" value="F:zinc ion binding"/>
    <property type="evidence" value="ECO:0007669"/>
    <property type="project" value="InterPro"/>
</dbReference>
<feature type="region of interest" description="Disordered" evidence="2">
    <location>
        <begin position="1"/>
        <end position="23"/>
    </location>
</feature>
<protein>
    <recommendedName>
        <fullName evidence="3">Zn(2)-C6 fungal-type domain-containing protein</fullName>
    </recommendedName>
</protein>
<dbReference type="SUPFAM" id="SSF57701">
    <property type="entry name" value="Zn2/Cys6 DNA-binding domain"/>
    <property type="match status" value="1"/>
</dbReference>
<dbReference type="InterPro" id="IPR001138">
    <property type="entry name" value="Zn2Cys6_DnaBD"/>
</dbReference>
<dbReference type="Proteomes" id="UP001172102">
    <property type="component" value="Unassembled WGS sequence"/>
</dbReference>
<evidence type="ECO:0000313" key="5">
    <source>
        <dbReference type="Proteomes" id="UP001172102"/>
    </source>
</evidence>
<dbReference type="InterPro" id="IPR021858">
    <property type="entry name" value="Fun_TF"/>
</dbReference>
<feature type="compositionally biased region" description="Polar residues" evidence="2">
    <location>
        <begin position="543"/>
        <end position="552"/>
    </location>
</feature>
<evidence type="ECO:0000256" key="2">
    <source>
        <dbReference type="SAM" id="MobiDB-lite"/>
    </source>
</evidence>
<dbReference type="CDD" id="cd00067">
    <property type="entry name" value="GAL4"/>
    <property type="match status" value="1"/>
</dbReference>
<feature type="domain" description="Zn(2)-C6 fungal-type" evidence="3">
    <location>
        <begin position="18"/>
        <end position="49"/>
    </location>
</feature>
<organism evidence="4 5">
    <name type="scientific">Lasiosphaeris hirsuta</name>
    <dbReference type="NCBI Taxonomy" id="260670"/>
    <lineage>
        <taxon>Eukaryota</taxon>
        <taxon>Fungi</taxon>
        <taxon>Dikarya</taxon>
        <taxon>Ascomycota</taxon>
        <taxon>Pezizomycotina</taxon>
        <taxon>Sordariomycetes</taxon>
        <taxon>Sordariomycetidae</taxon>
        <taxon>Sordariales</taxon>
        <taxon>Lasiosphaeriaceae</taxon>
        <taxon>Lasiosphaeris</taxon>
    </lineage>
</organism>
<evidence type="ECO:0000256" key="1">
    <source>
        <dbReference type="ARBA" id="ARBA00023242"/>
    </source>
</evidence>
<evidence type="ECO:0000313" key="4">
    <source>
        <dbReference type="EMBL" id="KAK0714690.1"/>
    </source>
</evidence>
<dbReference type="PROSITE" id="PS50048">
    <property type="entry name" value="ZN2_CY6_FUNGAL_2"/>
    <property type="match status" value="1"/>
</dbReference>
<feature type="region of interest" description="Disordered" evidence="2">
    <location>
        <begin position="695"/>
        <end position="727"/>
    </location>
</feature>
<evidence type="ECO:0000259" key="3">
    <source>
        <dbReference type="PROSITE" id="PS50048"/>
    </source>
</evidence>
<dbReference type="SMART" id="SM00066">
    <property type="entry name" value="GAL4"/>
    <property type="match status" value="1"/>
</dbReference>
<feature type="compositionally biased region" description="Gly residues" evidence="2">
    <location>
        <begin position="706"/>
        <end position="727"/>
    </location>
</feature>
<dbReference type="PANTHER" id="PTHR37540:SF9">
    <property type="entry name" value="ZN(2)-C6 FUNGAL-TYPE DOMAIN-CONTAINING PROTEIN"/>
    <property type="match status" value="1"/>
</dbReference>
<dbReference type="PANTHER" id="PTHR37540">
    <property type="entry name" value="TRANSCRIPTION FACTOR (ACR-2), PUTATIVE-RELATED-RELATED"/>
    <property type="match status" value="1"/>
</dbReference>
<accession>A0AA40AF65</accession>
<feature type="compositionally biased region" description="Polar residues" evidence="2">
    <location>
        <begin position="523"/>
        <end position="535"/>
    </location>
</feature>
<reference evidence="4" key="1">
    <citation type="submission" date="2023-06" db="EMBL/GenBank/DDBJ databases">
        <title>Genome-scale phylogeny and comparative genomics of the fungal order Sordariales.</title>
        <authorList>
            <consortium name="Lawrence Berkeley National Laboratory"/>
            <person name="Hensen N."/>
            <person name="Bonometti L."/>
            <person name="Westerberg I."/>
            <person name="Brannstrom I.O."/>
            <person name="Guillou S."/>
            <person name="Cros-Aarteil S."/>
            <person name="Calhoun S."/>
            <person name="Haridas S."/>
            <person name="Kuo A."/>
            <person name="Mondo S."/>
            <person name="Pangilinan J."/>
            <person name="Riley R."/>
            <person name="Labutti K."/>
            <person name="Andreopoulos B."/>
            <person name="Lipzen A."/>
            <person name="Chen C."/>
            <person name="Yanf M."/>
            <person name="Daum C."/>
            <person name="Ng V."/>
            <person name="Clum A."/>
            <person name="Steindorff A."/>
            <person name="Ohm R."/>
            <person name="Martin F."/>
            <person name="Silar P."/>
            <person name="Natvig D."/>
            <person name="Lalanne C."/>
            <person name="Gautier V."/>
            <person name="Ament-Velasquez S.L."/>
            <person name="Kruys A."/>
            <person name="Hutchinson M.I."/>
            <person name="Powell A.J."/>
            <person name="Barry K."/>
            <person name="Miller A.N."/>
            <person name="Grigoriev I.V."/>
            <person name="Debuchy R."/>
            <person name="Gladieux P."/>
            <person name="Thoren M.H."/>
            <person name="Johannesson H."/>
        </authorList>
    </citation>
    <scope>NUCLEOTIDE SEQUENCE</scope>
    <source>
        <strain evidence="4">SMH4607-1</strain>
    </source>
</reference>
<dbReference type="InterPro" id="IPR036864">
    <property type="entry name" value="Zn2-C6_fun-type_DNA-bd_sf"/>
</dbReference>
<proteinExistence type="predicted"/>
<dbReference type="Pfam" id="PF00172">
    <property type="entry name" value="Zn_clus"/>
    <property type="match status" value="1"/>
</dbReference>
<dbReference type="Gene3D" id="4.10.240.10">
    <property type="entry name" value="Zn(2)-C6 fungal-type DNA-binding domain"/>
    <property type="match status" value="1"/>
</dbReference>
<dbReference type="GO" id="GO:0000981">
    <property type="term" value="F:DNA-binding transcription factor activity, RNA polymerase II-specific"/>
    <property type="evidence" value="ECO:0007669"/>
    <property type="project" value="InterPro"/>
</dbReference>
<dbReference type="PROSITE" id="PS00463">
    <property type="entry name" value="ZN2_CY6_FUNGAL_1"/>
    <property type="match status" value="1"/>
</dbReference>
<dbReference type="AlphaFoldDB" id="A0AA40AF65"/>
<gene>
    <name evidence="4" type="ORF">B0H67DRAFT_536573</name>
</gene>
<feature type="compositionally biased region" description="Basic and acidic residues" evidence="2">
    <location>
        <begin position="467"/>
        <end position="477"/>
    </location>
</feature>